<name>A0ABV7HAD3_9BURK</name>
<evidence type="ECO:0000313" key="2">
    <source>
        <dbReference type="Proteomes" id="UP001595556"/>
    </source>
</evidence>
<reference evidence="2" key="1">
    <citation type="journal article" date="2019" name="Int. J. Syst. Evol. Microbiol.">
        <title>The Global Catalogue of Microorganisms (GCM) 10K type strain sequencing project: providing services to taxonomists for standard genome sequencing and annotation.</title>
        <authorList>
            <consortium name="The Broad Institute Genomics Platform"/>
            <consortium name="The Broad Institute Genome Sequencing Center for Infectious Disease"/>
            <person name="Wu L."/>
            <person name="Ma J."/>
        </authorList>
    </citation>
    <scope>NUCLEOTIDE SEQUENCE [LARGE SCALE GENOMIC DNA]</scope>
    <source>
        <strain evidence="2">KCTC 52168</strain>
    </source>
</reference>
<evidence type="ECO:0008006" key="3">
    <source>
        <dbReference type="Google" id="ProtNLM"/>
    </source>
</evidence>
<keyword evidence="2" id="KW-1185">Reference proteome</keyword>
<sequence>MARRKNFVAEVPIPVAPAVAGASSEVRDLTIYVPTGTTVIGFSKWLGRGLDAWVEVSYRQLAAMNRSKERSGETLCGYARSGLFTFFRFLEATGACPEPARLSAPVMSSFIAWLKAGNASKKPSSQRITFSQLMAFLQALHKASAVPDPSGLVRGKPFRGCKSESTAPLSRRERQAVVNALKADIIAIHQMPGALSDTQALVAFGLSLSLRTGINTTPMLTLGRSAMSKHPFMPKMGMLSLFKGRSRGEQWVPLVASSSVLERVPVPMDGFALFQKLVEYTAPLAAVAPPEWRDCLWLYRSDAQNRKGNLMRLTEVLFSTAVAAFVRRHGLLGDDGEPLVLNNRRLRVTLENRLWELSNGDLVTVAALMRHAPRTSDEHYLAVTAEMRAHATVVHEDLPNVYRQGAQPTTLSPTPVGACADTLYGERAPKNGSSHCADFLSCLRCRSYAIVGSERDLHRLFSFYGFLEREKQAAKSSEWVSYFTWLQTLIDTFTSEKFDPELVEQAREQARVKPLTFWKNYGGMRREETDGAA</sequence>
<evidence type="ECO:0000313" key="1">
    <source>
        <dbReference type="EMBL" id="MFC3148347.1"/>
    </source>
</evidence>
<protein>
    <recommendedName>
        <fullName evidence="3">Core-binding (CB) domain-containing protein</fullName>
    </recommendedName>
</protein>
<comment type="caution">
    <text evidence="1">The sequence shown here is derived from an EMBL/GenBank/DDBJ whole genome shotgun (WGS) entry which is preliminary data.</text>
</comment>
<dbReference type="EMBL" id="JBHRTI010000004">
    <property type="protein sequence ID" value="MFC3148347.1"/>
    <property type="molecule type" value="Genomic_DNA"/>
</dbReference>
<organism evidence="1 2">
    <name type="scientific">Piscinibacterium candidicorallinum</name>
    <dbReference type="NCBI Taxonomy" id="1793872"/>
    <lineage>
        <taxon>Bacteria</taxon>
        <taxon>Pseudomonadati</taxon>
        <taxon>Pseudomonadota</taxon>
        <taxon>Betaproteobacteria</taxon>
        <taxon>Burkholderiales</taxon>
        <taxon>Piscinibacterium</taxon>
    </lineage>
</organism>
<accession>A0ABV7HAD3</accession>
<dbReference type="RefSeq" id="WP_377304185.1">
    <property type="nucleotide sequence ID" value="NZ_CP180191.1"/>
</dbReference>
<proteinExistence type="predicted"/>
<dbReference type="Proteomes" id="UP001595556">
    <property type="component" value="Unassembled WGS sequence"/>
</dbReference>
<gene>
    <name evidence="1" type="ORF">ACFOEN_12010</name>
</gene>